<protein>
    <submittedName>
        <fullName evidence="1">Uncharacterized protein</fullName>
    </submittedName>
</protein>
<proteinExistence type="predicted"/>
<evidence type="ECO:0000313" key="1">
    <source>
        <dbReference type="EMBL" id="KAA0203556.1"/>
    </source>
</evidence>
<name>A0A6A0HCQ7_HYAAZ</name>
<gene>
    <name evidence="1" type="ORF">HAZT_HAZT010567</name>
</gene>
<dbReference type="Gene3D" id="2.130.10.10">
    <property type="entry name" value="YVTN repeat-like/Quinoprotein amine dehydrogenase"/>
    <property type="match status" value="1"/>
</dbReference>
<comment type="caution">
    <text evidence="1">The sequence shown here is derived from an EMBL/GenBank/DDBJ whole genome shotgun (WGS) entry which is preliminary data.</text>
</comment>
<organism evidence="1">
    <name type="scientific">Hyalella azteca</name>
    <name type="common">Amphipod</name>
    <dbReference type="NCBI Taxonomy" id="294128"/>
    <lineage>
        <taxon>Eukaryota</taxon>
        <taxon>Metazoa</taxon>
        <taxon>Ecdysozoa</taxon>
        <taxon>Arthropoda</taxon>
        <taxon>Crustacea</taxon>
        <taxon>Multicrustacea</taxon>
        <taxon>Malacostraca</taxon>
        <taxon>Eumalacostraca</taxon>
        <taxon>Peracarida</taxon>
        <taxon>Amphipoda</taxon>
        <taxon>Senticaudata</taxon>
        <taxon>Talitrida</taxon>
        <taxon>Talitroidea</taxon>
        <taxon>Hyalellidae</taxon>
        <taxon>Hyalella</taxon>
    </lineage>
</organism>
<dbReference type="OrthoDB" id="406844at2759"/>
<dbReference type="EMBL" id="JQDR03001361">
    <property type="protein sequence ID" value="KAA0203556.1"/>
    <property type="molecule type" value="Genomic_DNA"/>
</dbReference>
<sequence>MRKFKSLDRTARTDSSDTTLATLHQNTITGIQILKGDKAGATSVSTCGSDSYLILWNFKSLEESIAELKLA</sequence>
<dbReference type="InterPro" id="IPR015943">
    <property type="entry name" value="WD40/YVTN_repeat-like_dom_sf"/>
</dbReference>
<reference evidence="1" key="3">
    <citation type="submission" date="2019-06" db="EMBL/GenBank/DDBJ databases">
        <authorList>
            <person name="Poynton C."/>
            <person name="Hasenbein S."/>
            <person name="Benoit J.B."/>
            <person name="Sepulveda M.S."/>
            <person name="Poelchau M.F."/>
            <person name="Murali S.C."/>
            <person name="Chen S."/>
            <person name="Glastad K.M."/>
            <person name="Werren J.H."/>
            <person name="Vineis J.H."/>
            <person name="Bowen J.L."/>
            <person name="Friedrich M."/>
            <person name="Jones J."/>
            <person name="Robertson H.M."/>
            <person name="Feyereisen R."/>
            <person name="Mechler-Hickson A."/>
            <person name="Mathers N."/>
            <person name="Lee C.E."/>
            <person name="Colbourne J.K."/>
            <person name="Biales A."/>
            <person name="Johnston J.S."/>
            <person name="Wellborn G.A."/>
            <person name="Rosendale A.J."/>
            <person name="Cridge A.G."/>
            <person name="Munoz-Torres M.C."/>
            <person name="Bain P.A."/>
            <person name="Manny A.R."/>
            <person name="Major K.M."/>
            <person name="Lambert F.N."/>
            <person name="Vulpe C.D."/>
            <person name="Tuck P."/>
            <person name="Blalock B.J."/>
            <person name="Lin Y.-Y."/>
            <person name="Smith M.E."/>
            <person name="Ochoa-Acuna H."/>
            <person name="Chen M.-J.M."/>
            <person name="Childers C.P."/>
            <person name="Qu J."/>
            <person name="Dugan S."/>
            <person name="Lee S.L."/>
            <person name="Chao H."/>
            <person name="Dinh H."/>
            <person name="Han Y."/>
            <person name="Doddapaneni H."/>
            <person name="Worley K.C."/>
            <person name="Muzny D.M."/>
            <person name="Gibbs R.A."/>
            <person name="Richards S."/>
        </authorList>
    </citation>
    <scope>NUCLEOTIDE SEQUENCE</scope>
    <source>
        <strain evidence="1">HAZT.00-mixed</strain>
        <tissue evidence="1">Whole organism</tissue>
    </source>
</reference>
<reference evidence="1" key="2">
    <citation type="journal article" date="2018" name="Environ. Sci. Technol.">
        <title>The Toxicogenome of Hyalella azteca: A Model for Sediment Ecotoxicology and Evolutionary Toxicology.</title>
        <authorList>
            <person name="Poynton H.C."/>
            <person name="Hasenbein S."/>
            <person name="Benoit J.B."/>
            <person name="Sepulveda M.S."/>
            <person name="Poelchau M.F."/>
            <person name="Hughes D.S.T."/>
            <person name="Murali S.C."/>
            <person name="Chen S."/>
            <person name="Glastad K.M."/>
            <person name="Goodisman M.A.D."/>
            <person name="Werren J.H."/>
            <person name="Vineis J.H."/>
            <person name="Bowen J.L."/>
            <person name="Friedrich M."/>
            <person name="Jones J."/>
            <person name="Robertson H.M."/>
            <person name="Feyereisen R."/>
            <person name="Mechler-Hickson A."/>
            <person name="Mathers N."/>
            <person name="Lee C.E."/>
            <person name="Colbourne J.K."/>
            <person name="Biales A."/>
            <person name="Johnston J.S."/>
            <person name="Wellborn G.A."/>
            <person name="Rosendale A.J."/>
            <person name="Cridge A.G."/>
            <person name="Munoz-Torres M.C."/>
            <person name="Bain P.A."/>
            <person name="Manny A.R."/>
            <person name="Major K.M."/>
            <person name="Lambert F.N."/>
            <person name="Vulpe C.D."/>
            <person name="Tuck P."/>
            <person name="Blalock B.J."/>
            <person name="Lin Y.Y."/>
            <person name="Smith M.E."/>
            <person name="Ochoa-Acuna H."/>
            <person name="Chen M.M."/>
            <person name="Childers C.P."/>
            <person name="Qu J."/>
            <person name="Dugan S."/>
            <person name="Lee S.L."/>
            <person name="Chao H."/>
            <person name="Dinh H."/>
            <person name="Han Y."/>
            <person name="Doddapaneni H."/>
            <person name="Worley K.C."/>
            <person name="Muzny D.M."/>
            <person name="Gibbs R.A."/>
            <person name="Richards S."/>
        </authorList>
    </citation>
    <scope>NUCLEOTIDE SEQUENCE</scope>
    <source>
        <strain evidence="1">HAZT.00-mixed</strain>
        <tissue evidence="1">Whole organism</tissue>
    </source>
</reference>
<dbReference type="AlphaFoldDB" id="A0A6A0HCQ7"/>
<accession>A0A6A0HCQ7</accession>
<dbReference type="Proteomes" id="UP000711488">
    <property type="component" value="Unassembled WGS sequence"/>
</dbReference>
<reference evidence="1" key="1">
    <citation type="submission" date="2014-08" db="EMBL/GenBank/DDBJ databases">
        <authorList>
            <person name="Murali S."/>
            <person name="Richards S."/>
            <person name="Bandaranaike D."/>
            <person name="Bellair M."/>
            <person name="Blankenburg K."/>
            <person name="Chao H."/>
            <person name="Dinh H."/>
            <person name="Doddapaneni H."/>
            <person name="Dugan-Rocha S."/>
            <person name="Elkadiri S."/>
            <person name="Gnanaolivu R."/>
            <person name="Hughes D."/>
            <person name="Lee S."/>
            <person name="Li M."/>
            <person name="Ming W."/>
            <person name="Munidasa M."/>
            <person name="Muniz J."/>
            <person name="Nguyen L."/>
            <person name="Osuji N."/>
            <person name="Pu L.-L."/>
            <person name="Puazo M."/>
            <person name="Skinner E."/>
            <person name="Qu C."/>
            <person name="Quiroz J."/>
            <person name="Raj R."/>
            <person name="Weissenberger G."/>
            <person name="Xin Y."/>
            <person name="Zou X."/>
            <person name="Han Y."/>
            <person name="Worley K."/>
            <person name="Muzny D."/>
            <person name="Gibbs R."/>
        </authorList>
    </citation>
    <scope>NUCLEOTIDE SEQUENCE</scope>
    <source>
        <strain evidence="1">HAZT.00-mixed</strain>
        <tissue evidence="1">Whole organism</tissue>
    </source>
</reference>